<reference evidence="4" key="1">
    <citation type="journal article" date="2021" name="BMC Genomics">
        <title>Chromosome-level genome assembly and manually-curated proteome of model necrotroph Parastagonospora nodorum Sn15 reveals a genome-wide trove of candidate effector homologs, and redundancy of virulence-related functions within an accessory chromosome.</title>
        <authorList>
            <person name="Bertazzoni S."/>
            <person name="Jones D.A.B."/>
            <person name="Phan H.T."/>
            <person name="Tan K.-C."/>
            <person name="Hane J.K."/>
        </authorList>
    </citation>
    <scope>NUCLEOTIDE SEQUENCE [LARGE SCALE GENOMIC DNA]</scope>
    <source>
        <strain evidence="4">SN15 / ATCC MYA-4574 / FGSC 10173)</strain>
    </source>
</reference>
<evidence type="ECO:0000313" key="3">
    <source>
        <dbReference type="EMBL" id="QRD06856.1"/>
    </source>
</evidence>
<protein>
    <recommendedName>
        <fullName evidence="5">Apple domain-containing protein</fullName>
    </recommendedName>
</protein>
<dbReference type="AlphaFoldDB" id="A0A7U2NQM0"/>
<keyword evidence="2" id="KW-0732">Signal</keyword>
<evidence type="ECO:0000256" key="2">
    <source>
        <dbReference type="SAM" id="SignalP"/>
    </source>
</evidence>
<proteinExistence type="predicted"/>
<keyword evidence="4" id="KW-1185">Reference proteome</keyword>
<dbReference type="PANTHER" id="PTHR36578">
    <property type="entry name" value="CHROMOSOME 15, WHOLE GENOME SHOTGUN SEQUENCE"/>
    <property type="match status" value="1"/>
</dbReference>
<name>A0A7U2NQM0_PHANO</name>
<dbReference type="KEGG" id="pno:SNOG_12730"/>
<gene>
    <name evidence="3" type="ORF">JI435_127300</name>
</gene>
<dbReference type="VEuPathDB" id="FungiDB:JI435_127300"/>
<evidence type="ECO:0008006" key="5">
    <source>
        <dbReference type="Google" id="ProtNLM"/>
    </source>
</evidence>
<evidence type="ECO:0000256" key="1">
    <source>
        <dbReference type="SAM" id="MobiDB-lite"/>
    </source>
</evidence>
<dbReference type="OMA" id="AQTEYNA"/>
<dbReference type="Proteomes" id="UP000663193">
    <property type="component" value="Chromosome 21"/>
</dbReference>
<evidence type="ECO:0000313" key="4">
    <source>
        <dbReference type="Proteomes" id="UP000663193"/>
    </source>
</evidence>
<feature type="chain" id="PRO_5034510512" description="Apple domain-containing protein" evidence="2">
    <location>
        <begin position="18"/>
        <end position="386"/>
    </location>
</feature>
<organism evidence="3 4">
    <name type="scientific">Phaeosphaeria nodorum (strain SN15 / ATCC MYA-4574 / FGSC 10173)</name>
    <name type="common">Glume blotch fungus</name>
    <name type="synonym">Parastagonospora nodorum</name>
    <dbReference type="NCBI Taxonomy" id="321614"/>
    <lineage>
        <taxon>Eukaryota</taxon>
        <taxon>Fungi</taxon>
        <taxon>Dikarya</taxon>
        <taxon>Ascomycota</taxon>
        <taxon>Pezizomycotina</taxon>
        <taxon>Dothideomycetes</taxon>
        <taxon>Pleosporomycetidae</taxon>
        <taxon>Pleosporales</taxon>
        <taxon>Pleosporineae</taxon>
        <taxon>Phaeosphaeriaceae</taxon>
        <taxon>Parastagonospora</taxon>
    </lineage>
</organism>
<sequence>MRYALIAASALCGLTSALPQVINIEAALAVPVPVEHLGPKVEDAPTPVAYNQAAAAESAAAVVAADGVEKVAKREVDDGLVLAPVDACASLAKQPGGAATKPGDGSVDAYKSNDSTLRKKAQEASTPTGYTKEFSDEFGSTEQIGYLTYKIIESGDYDVKQCADFCDSEKFCLGFNIFYERDPSVDPTSSCTNPEPITNVKCSIYGYPVAKASATNQGQWREQFNVVIVGSNGYSKLDPTCKDAPTVAGFNAPENLKAAINAPLIQKNGQDYDTYNGMRLFNDGPYDPKLCAAACDSQTAFDKEHLADVNGNYKPCNFFTSYILTKNGVPLGTYCALYTQYWGAEKAVNTGYYYGDDAYKVTCAASYTATTLDSGNKNAPTEIFLN</sequence>
<feature type="signal peptide" evidence="2">
    <location>
        <begin position="1"/>
        <end position="17"/>
    </location>
</feature>
<dbReference type="EMBL" id="CP069043">
    <property type="protein sequence ID" value="QRD06856.1"/>
    <property type="molecule type" value="Genomic_DNA"/>
</dbReference>
<dbReference type="RefSeq" id="XP_001802950.1">
    <property type="nucleotide sequence ID" value="XM_001802898.1"/>
</dbReference>
<feature type="region of interest" description="Disordered" evidence="1">
    <location>
        <begin position="93"/>
        <end position="129"/>
    </location>
</feature>
<dbReference type="PANTHER" id="PTHR36578:SF1">
    <property type="entry name" value="APPLE DOMAIN-CONTAINING PROTEIN"/>
    <property type="match status" value="1"/>
</dbReference>
<dbReference type="OrthoDB" id="271448at2759"/>
<accession>A0A7U2NQM0</accession>